<feature type="compositionally biased region" description="Basic residues" evidence="1">
    <location>
        <begin position="18"/>
        <end position="31"/>
    </location>
</feature>
<feature type="region of interest" description="Disordered" evidence="1">
    <location>
        <begin position="1"/>
        <end position="46"/>
    </location>
</feature>
<sequence length="184" mass="19452">MGDGPGFIRPVPDEPALRRARGSGRPHRAGRRPGDHPPTLEDGEMPQRLGSAGLMAAGVGMALVLGAAGTADATPRAAVESVRIGSGGVLVAVAHEHAGHQGASIAFYAQKCRDIQVPQVIDDLPWGWNDRISSIRIGPECHLLTYEHSGGKGRFLQLSAGASYPVLGFFNDRVSSVTFIRPWS</sequence>
<organism evidence="2 3">
    <name type="scientific">Streptomyces clavuligerus</name>
    <dbReference type="NCBI Taxonomy" id="1901"/>
    <lineage>
        <taxon>Bacteria</taxon>
        <taxon>Bacillati</taxon>
        <taxon>Actinomycetota</taxon>
        <taxon>Actinomycetes</taxon>
        <taxon>Kitasatosporales</taxon>
        <taxon>Streptomycetaceae</taxon>
        <taxon>Streptomyces</taxon>
    </lineage>
</organism>
<name>E2Q3H7_STRCL</name>
<dbReference type="Proteomes" id="UP000002357">
    <property type="component" value="Chromosome"/>
</dbReference>
<keyword evidence="3" id="KW-1185">Reference proteome</keyword>
<dbReference type="EMBL" id="CM000913">
    <property type="protein sequence ID" value="EFG08892.1"/>
    <property type="molecule type" value="Genomic_DNA"/>
</dbReference>
<dbReference type="SUPFAM" id="SSF49695">
    <property type="entry name" value="gamma-Crystallin-like"/>
    <property type="match status" value="1"/>
</dbReference>
<evidence type="ECO:0000313" key="3">
    <source>
        <dbReference type="Proteomes" id="UP000002357"/>
    </source>
</evidence>
<evidence type="ECO:0008006" key="4">
    <source>
        <dbReference type="Google" id="ProtNLM"/>
    </source>
</evidence>
<proteinExistence type="predicted"/>
<dbReference type="STRING" id="1901.BB341_09610"/>
<dbReference type="AlphaFoldDB" id="E2Q3H7"/>
<evidence type="ECO:0000313" key="2">
    <source>
        <dbReference type="EMBL" id="EFG08892.1"/>
    </source>
</evidence>
<evidence type="ECO:0000256" key="1">
    <source>
        <dbReference type="SAM" id="MobiDB-lite"/>
    </source>
</evidence>
<gene>
    <name evidence="2" type="ORF">SCLAV_3820</name>
</gene>
<reference evidence="2 3" key="1">
    <citation type="journal article" date="2010" name="Genome Biol. Evol.">
        <title>The sequence of a 1.8-mb bacterial linear plasmid reveals a rich evolutionary reservoir of secondary metabolic pathways.</title>
        <authorList>
            <person name="Medema M.H."/>
            <person name="Trefzer A."/>
            <person name="Kovalchuk A."/>
            <person name="van den Berg M."/>
            <person name="Mueller U."/>
            <person name="Heijne W."/>
            <person name="Wu L."/>
            <person name="Alam M.T."/>
            <person name="Ronning C.M."/>
            <person name="Nierman W.C."/>
            <person name="Bovenberg R.A.L."/>
            <person name="Breitling R."/>
            <person name="Takano E."/>
        </authorList>
    </citation>
    <scope>NUCLEOTIDE SEQUENCE [LARGE SCALE GENOMIC DNA]</scope>
    <source>
        <strain evidence="3">ATCC 27064 / DSM 738 / JCM 4710 / NBRC 13307 / NCIMB 12785 / NRRL 3585 / VKM Ac-602</strain>
    </source>
</reference>
<protein>
    <recommendedName>
        <fullName evidence="4">Beta/gamma crystallin 'Greek key' domain-containing protein</fullName>
    </recommendedName>
</protein>
<accession>E2Q3H7</accession>
<dbReference type="Gene3D" id="2.60.20.10">
    <property type="entry name" value="Crystallins"/>
    <property type="match status" value="1"/>
</dbReference>
<dbReference type="InterPro" id="IPR011024">
    <property type="entry name" value="G_crystallin-like"/>
</dbReference>